<sequence length="63" mass="7288">MAQRKIEINKGVIQDNAQKALVRSNVFRHKVERQKKGKGSYNRQAAKKWRDGFETVPSLFMAV</sequence>
<dbReference type="OrthoDB" id="8603552at2"/>
<dbReference type="STRING" id="28091.SAMEA3174300_00525"/>
<name>A0A3S4ZEM3_9NEIS</name>
<dbReference type="EMBL" id="LR134533">
    <property type="protein sequence ID" value="VEJ52057.1"/>
    <property type="molecule type" value="Genomic_DNA"/>
</dbReference>
<dbReference type="RefSeq" id="WP_107726151.1">
    <property type="nucleotide sequence ID" value="NZ_CAUJRG010000021.1"/>
</dbReference>
<dbReference type="Pfam" id="PF03889">
    <property type="entry name" value="ArfA"/>
    <property type="match status" value="1"/>
</dbReference>
<dbReference type="KEGG" id="nwe:SAMEA3174300_0525"/>
<reference evidence="1 2" key="1">
    <citation type="submission" date="2018-12" db="EMBL/GenBank/DDBJ databases">
        <authorList>
            <consortium name="Pathogen Informatics"/>
        </authorList>
    </citation>
    <scope>NUCLEOTIDE SEQUENCE [LARGE SCALE GENOMIC DNA]</scope>
    <source>
        <strain evidence="1 2">NCTC12742</strain>
    </source>
</reference>
<keyword evidence="2" id="KW-1185">Reference proteome</keyword>
<gene>
    <name evidence="1" type="primary">arfA</name>
    <name evidence="1" type="ORF">NCTC12742_01971</name>
</gene>
<proteinExistence type="predicted"/>
<organism evidence="1 2">
    <name type="scientific">Neisseria weaveri</name>
    <dbReference type="NCBI Taxonomy" id="28091"/>
    <lineage>
        <taxon>Bacteria</taxon>
        <taxon>Pseudomonadati</taxon>
        <taxon>Pseudomonadota</taxon>
        <taxon>Betaproteobacteria</taxon>
        <taxon>Neisseriales</taxon>
        <taxon>Neisseriaceae</taxon>
        <taxon>Neisseria</taxon>
    </lineage>
</organism>
<evidence type="ECO:0000313" key="1">
    <source>
        <dbReference type="EMBL" id="VEJ52057.1"/>
    </source>
</evidence>
<dbReference type="AlphaFoldDB" id="A0A3S4ZEM3"/>
<accession>A0A3S4ZEM3</accession>
<dbReference type="GO" id="GO:0072344">
    <property type="term" value="P:rescue of stalled ribosome"/>
    <property type="evidence" value="ECO:0007669"/>
    <property type="project" value="InterPro"/>
</dbReference>
<dbReference type="InterPro" id="IPR005589">
    <property type="entry name" value="ArfA"/>
</dbReference>
<dbReference type="Proteomes" id="UP000272771">
    <property type="component" value="Chromosome"/>
</dbReference>
<evidence type="ECO:0000313" key="2">
    <source>
        <dbReference type="Proteomes" id="UP000272771"/>
    </source>
</evidence>
<protein>
    <submittedName>
        <fullName evidence="1">Alternative ribosome-rescue factor A</fullName>
    </submittedName>
</protein>